<evidence type="ECO:0000313" key="2">
    <source>
        <dbReference type="Proteomes" id="UP000504618"/>
    </source>
</evidence>
<feature type="region of interest" description="Disordered" evidence="1">
    <location>
        <begin position="152"/>
        <end position="218"/>
    </location>
</feature>
<feature type="compositionally biased region" description="Polar residues" evidence="1">
    <location>
        <begin position="283"/>
        <end position="294"/>
    </location>
</feature>
<feature type="compositionally biased region" description="Basic and acidic residues" evidence="1">
    <location>
        <begin position="594"/>
        <end position="609"/>
    </location>
</feature>
<feature type="compositionally biased region" description="Acidic residues" evidence="1">
    <location>
        <begin position="678"/>
        <end position="693"/>
    </location>
</feature>
<dbReference type="Proteomes" id="UP000504618">
    <property type="component" value="Unplaced"/>
</dbReference>
<dbReference type="GO" id="GO:0003676">
    <property type="term" value="F:nucleic acid binding"/>
    <property type="evidence" value="ECO:0007669"/>
    <property type="project" value="InterPro"/>
</dbReference>
<feature type="region of interest" description="Disordered" evidence="1">
    <location>
        <begin position="357"/>
        <end position="402"/>
    </location>
</feature>
<name>A0A6J1QTQ2_9HYME</name>
<dbReference type="InterPro" id="IPR036397">
    <property type="entry name" value="RNaseH_sf"/>
</dbReference>
<feature type="region of interest" description="Disordered" evidence="1">
    <location>
        <begin position="274"/>
        <end position="301"/>
    </location>
</feature>
<dbReference type="GeneID" id="112462437"/>
<feature type="compositionally biased region" description="Basic and acidic residues" evidence="1">
    <location>
        <begin position="494"/>
        <end position="510"/>
    </location>
</feature>
<feature type="compositionally biased region" description="Acidic residues" evidence="1">
    <location>
        <begin position="481"/>
        <end position="493"/>
    </location>
</feature>
<accession>A0A6J1QTQ2</accession>
<reference evidence="3" key="1">
    <citation type="submission" date="2025-08" db="UniProtKB">
        <authorList>
            <consortium name="RefSeq"/>
        </authorList>
    </citation>
    <scope>IDENTIFICATION</scope>
    <source>
        <tissue evidence="3">Whole body</tissue>
    </source>
</reference>
<dbReference type="RefSeq" id="XP_024883985.1">
    <property type="nucleotide sequence ID" value="XM_025028217.1"/>
</dbReference>
<dbReference type="AlphaFoldDB" id="A0A6J1QTQ2"/>
<gene>
    <name evidence="3" type="primary">LOC112462437</name>
</gene>
<feature type="compositionally biased region" description="Basic and acidic residues" evidence="1">
    <location>
        <begin position="360"/>
        <end position="369"/>
    </location>
</feature>
<feature type="non-terminal residue" evidence="3">
    <location>
        <position position="836"/>
    </location>
</feature>
<feature type="compositionally biased region" description="Basic residues" evidence="1">
    <location>
        <begin position="460"/>
        <end position="469"/>
    </location>
</feature>
<evidence type="ECO:0000256" key="1">
    <source>
        <dbReference type="SAM" id="MobiDB-lite"/>
    </source>
</evidence>
<proteinExistence type="predicted"/>
<keyword evidence="2" id="KW-1185">Reference proteome</keyword>
<dbReference type="OrthoDB" id="95964at2759"/>
<sequence length="836" mass="98105">MRELGRVIRAYASDRQHTWWRIVSRAEDVINDTVHSSTGHTPNEIHYNVETHWHVCDELRPMPTQQDEEDRLERIQQAKDRLASQARKRKVQADKHEVASRLQPGDGVMVKLHRRSDANRRLTRKIHLVYDGPYRVAQEVRENAYLIESLDGHPKGVYNSRQLRPYRRPILREDQDNSDGESNNSHSENEDSHQEDDDSTNEDINSQREDSEDFDSQEDELEVCVITMHELTSSEEDDADSDCDWTLLTQTAEEYDERFNTINININEDLNKEQHNSAEKQCKTNQLSSTSTMKTTEENKNEQLIETKIKIENAEEQLEDAEEQNYQPITSQEDIKYEVKIEITEKNTSRQINIVSNAEEQSKPIKEEIGENAEENAEKRDKLPKEEKLSQSDEDNIEERITEIEKEISEKLSAIKKEEVGEPFDKKNDSFIHIKRVRTYLRSGSENSSNDPGNQDDLKHKNKKLKSNNKNKEDTYQRSENEEEDFSEDPEDKDDYKKWKRLKDYYKDSSDESEDEEKEYNRWKRRKKQVMEIIKKNNNYRAEDCREEGAVERENSKPANVANPVTKVKSLLAERFHLASCSQLTDSETENEEKDNNLENKETENRDDQLESPDEIMLSESSMSEGEEREIANCFNQIQEIINRRFNGDNVNNDSQQRENANEHPEDNDSSDGHSQNDENDNNQPEENENYDSEGEKTIHSSRGSTRSFNRTLEEELFMDMQDPSEIVFSEQERLNIISYNIKFRSNPGHWIREPINGELEVAASDGCETALTRVRDTLRDERHNGRFDRAAVVNGHSRARVHRAQKNYIDIRKVPQNEKMSREKRRLERWEDNLQ</sequence>
<feature type="compositionally biased region" description="Basic and acidic residues" evidence="1">
    <location>
        <begin position="376"/>
        <end position="391"/>
    </location>
</feature>
<feature type="compositionally biased region" description="Polar residues" evidence="1">
    <location>
        <begin position="442"/>
        <end position="453"/>
    </location>
</feature>
<feature type="region of interest" description="Disordered" evidence="1">
    <location>
        <begin position="647"/>
        <end position="708"/>
    </location>
</feature>
<feature type="region of interest" description="Disordered" evidence="1">
    <location>
        <begin position="440"/>
        <end position="561"/>
    </location>
</feature>
<feature type="compositionally biased region" description="Basic and acidic residues" evidence="1">
    <location>
        <begin position="656"/>
        <end position="677"/>
    </location>
</feature>
<feature type="compositionally biased region" description="Basic and acidic residues" evidence="1">
    <location>
        <begin position="529"/>
        <end position="556"/>
    </location>
</feature>
<feature type="region of interest" description="Disordered" evidence="1">
    <location>
        <begin position="581"/>
        <end position="614"/>
    </location>
</feature>
<evidence type="ECO:0000313" key="3">
    <source>
        <dbReference type="RefSeq" id="XP_024883985.1"/>
    </source>
</evidence>
<organism evidence="2 3">
    <name type="scientific">Temnothorax curvispinosus</name>
    <dbReference type="NCBI Taxonomy" id="300111"/>
    <lineage>
        <taxon>Eukaryota</taxon>
        <taxon>Metazoa</taxon>
        <taxon>Ecdysozoa</taxon>
        <taxon>Arthropoda</taxon>
        <taxon>Hexapoda</taxon>
        <taxon>Insecta</taxon>
        <taxon>Pterygota</taxon>
        <taxon>Neoptera</taxon>
        <taxon>Endopterygota</taxon>
        <taxon>Hymenoptera</taxon>
        <taxon>Apocrita</taxon>
        <taxon>Aculeata</taxon>
        <taxon>Formicoidea</taxon>
        <taxon>Formicidae</taxon>
        <taxon>Myrmicinae</taxon>
        <taxon>Temnothorax</taxon>
    </lineage>
</organism>
<dbReference type="Gene3D" id="3.30.420.10">
    <property type="entry name" value="Ribonuclease H-like superfamily/Ribonuclease H"/>
    <property type="match status" value="1"/>
</dbReference>
<protein>
    <submittedName>
        <fullName evidence="3">Trichohyalin-like</fullName>
    </submittedName>
</protein>
<feature type="compositionally biased region" description="Basic and acidic residues" evidence="1">
    <location>
        <begin position="470"/>
        <end position="480"/>
    </location>
</feature>